<dbReference type="OrthoDB" id="8366486at2"/>
<dbReference type="RefSeq" id="WP_037171906.1">
    <property type="nucleotide sequence ID" value="NZ_CP039694.1"/>
</dbReference>
<geneLocation type="plasmid" evidence="2 4">
    <name>pTiAF3.44</name>
</geneLocation>
<accession>A0A4D7E6L4</accession>
<dbReference type="EMBL" id="CP072169">
    <property type="protein sequence ID" value="QYA10088.1"/>
    <property type="molecule type" value="Genomic_DNA"/>
</dbReference>
<evidence type="ECO:0000313" key="4">
    <source>
        <dbReference type="Proteomes" id="UP000826513"/>
    </source>
</evidence>
<evidence type="ECO:0000313" key="1">
    <source>
        <dbReference type="EMBL" id="QCJ01071.1"/>
    </source>
</evidence>
<name>A0A4D7E6L4_9HYPH</name>
<dbReference type="Proteomes" id="UP000298545">
    <property type="component" value="Plasmid pTiCFBP5473"/>
</dbReference>
<dbReference type="EMBL" id="CP039694">
    <property type="protein sequence ID" value="QCJ01071.1"/>
    <property type="molecule type" value="Genomic_DNA"/>
</dbReference>
<keyword evidence="2" id="KW-0548">Nucleotidyltransferase</keyword>
<evidence type="ECO:0000313" key="3">
    <source>
        <dbReference type="Proteomes" id="UP000298545"/>
    </source>
</evidence>
<keyword evidence="4" id="KW-1185">Reference proteome</keyword>
<dbReference type="AlphaFoldDB" id="A0A4D7E6L4"/>
<organism evidence="1 3">
    <name type="scientific">Agrobacterium larrymoorei</name>
    <dbReference type="NCBI Taxonomy" id="160699"/>
    <lineage>
        <taxon>Bacteria</taxon>
        <taxon>Pseudomonadati</taxon>
        <taxon>Pseudomonadota</taxon>
        <taxon>Alphaproteobacteria</taxon>
        <taxon>Hyphomicrobiales</taxon>
        <taxon>Rhizobiaceae</taxon>
        <taxon>Rhizobium/Agrobacterium group</taxon>
        <taxon>Agrobacterium</taxon>
    </lineage>
</organism>
<geneLocation type="plasmid" evidence="1">
    <name>pTiCFBP5473</name>
</geneLocation>
<geneLocation type="plasmid" evidence="3">
    <name>pticfbp5473</name>
</geneLocation>
<dbReference type="Proteomes" id="UP000826513">
    <property type="component" value="Plasmid pTiAF3.44"/>
</dbReference>
<dbReference type="GO" id="GO:0016779">
    <property type="term" value="F:nucleotidyltransferase activity"/>
    <property type="evidence" value="ECO:0007669"/>
    <property type="project" value="UniProtKB-KW"/>
</dbReference>
<evidence type="ECO:0000313" key="2">
    <source>
        <dbReference type="EMBL" id="QYA10088.1"/>
    </source>
</evidence>
<dbReference type="KEGG" id="alf:CFBP5473_24285"/>
<reference evidence="2 4" key="2">
    <citation type="submission" date="2021-03" db="EMBL/GenBank/DDBJ databases">
        <title>Rapid diversification of plasmids in a genus of pathogenic and nitrogen fixing bacteria.</title>
        <authorList>
            <person name="Weisberg A.J."/>
            <person name="Miller M."/>
            <person name="Ream W."/>
            <person name="Grunwald N.J."/>
            <person name="Chang J.H."/>
        </authorList>
    </citation>
    <scope>NUCLEOTIDE SEQUENCE [LARGE SCALE GENOMIC DNA]</scope>
    <source>
        <strain evidence="2 4">AF3.44</strain>
        <plasmid evidence="2 4">pTiAF3.44</plasmid>
    </source>
</reference>
<sequence>MPSDCESSKLLVFLPETAGTTIIARLSERGFTSALISTVPQAFDALRSDKFAFAITTRPDINLLRNIRPLPVINLEVFFHAGISGDGSSVKSKWFDNKAFIERVEFLARASTKVGSKAEKGRAKAPQMVERRSFKWWTRAANTLGL</sequence>
<keyword evidence="2" id="KW-0808">Transferase</keyword>
<gene>
    <name evidence="1" type="ORF">CFBP5473_24285</name>
    <name evidence="2" type="ORF">J5285_22940</name>
</gene>
<proteinExistence type="predicted"/>
<protein>
    <submittedName>
        <fullName evidence="1">Uncharacterized protein</fullName>
    </submittedName>
</protein>
<reference evidence="1 3" key="1">
    <citation type="submission" date="2019-04" db="EMBL/GenBank/DDBJ databases">
        <title>Complete genome sequence of Agrobacterium larrymoorei CFBP5473.</title>
        <authorList>
            <person name="Haryono M."/>
            <person name="Chou L."/>
            <person name="Lin Y.-C."/>
            <person name="Lai E.-M."/>
            <person name="Kuo C.-H."/>
        </authorList>
    </citation>
    <scope>NUCLEOTIDE SEQUENCE [LARGE SCALE GENOMIC DNA]</scope>
    <source>
        <strain evidence="1 3">CFBP5473</strain>
        <plasmid evidence="1">pTiCFBP5473</plasmid>
        <plasmid evidence="3">pticfbp5473</plasmid>
    </source>
</reference>
<keyword evidence="1" id="KW-0614">Plasmid</keyword>